<dbReference type="Proteomes" id="UP000636709">
    <property type="component" value="Unassembled WGS sequence"/>
</dbReference>
<dbReference type="PANTHER" id="PTHR43768:SF23">
    <property type="entry name" value="TREHALOSE-PHOSPHATE PHOSPHATASE 1-RELATED"/>
    <property type="match status" value="1"/>
</dbReference>
<dbReference type="Pfam" id="PF02358">
    <property type="entry name" value="Trehalose_PPase"/>
    <property type="match status" value="1"/>
</dbReference>
<protein>
    <recommendedName>
        <fullName evidence="6">Trehalose 6-phosphate phosphatase</fullName>
    </recommendedName>
</protein>
<gene>
    <name evidence="4" type="ORF">HU200_019845</name>
</gene>
<evidence type="ECO:0000256" key="3">
    <source>
        <dbReference type="ARBA" id="ARBA00022801"/>
    </source>
</evidence>
<dbReference type="EMBL" id="JACEFO010001651">
    <property type="protein sequence ID" value="KAF8726382.1"/>
    <property type="molecule type" value="Genomic_DNA"/>
</dbReference>
<dbReference type="InterPro" id="IPR044651">
    <property type="entry name" value="OTSB-like"/>
</dbReference>
<evidence type="ECO:0000256" key="1">
    <source>
        <dbReference type="ARBA" id="ARBA00000500"/>
    </source>
</evidence>
<evidence type="ECO:0000313" key="5">
    <source>
        <dbReference type="Proteomes" id="UP000636709"/>
    </source>
</evidence>
<dbReference type="SUPFAM" id="SSF56784">
    <property type="entry name" value="HAD-like"/>
    <property type="match status" value="1"/>
</dbReference>
<organism evidence="4 5">
    <name type="scientific">Digitaria exilis</name>
    <dbReference type="NCBI Taxonomy" id="1010633"/>
    <lineage>
        <taxon>Eukaryota</taxon>
        <taxon>Viridiplantae</taxon>
        <taxon>Streptophyta</taxon>
        <taxon>Embryophyta</taxon>
        <taxon>Tracheophyta</taxon>
        <taxon>Spermatophyta</taxon>
        <taxon>Magnoliopsida</taxon>
        <taxon>Liliopsida</taxon>
        <taxon>Poales</taxon>
        <taxon>Poaceae</taxon>
        <taxon>PACMAD clade</taxon>
        <taxon>Panicoideae</taxon>
        <taxon>Panicodae</taxon>
        <taxon>Paniceae</taxon>
        <taxon>Anthephorinae</taxon>
        <taxon>Digitaria</taxon>
    </lineage>
</organism>
<dbReference type="PANTHER" id="PTHR43768">
    <property type="entry name" value="TREHALOSE 6-PHOSPHATE PHOSPHATASE"/>
    <property type="match status" value="1"/>
</dbReference>
<comment type="caution">
    <text evidence="4">The sequence shown here is derived from an EMBL/GenBank/DDBJ whole genome shotgun (WGS) entry which is preliminary data.</text>
</comment>
<evidence type="ECO:0000256" key="2">
    <source>
        <dbReference type="ARBA" id="ARBA00001968"/>
    </source>
</evidence>
<sequence length="184" mass="20029">MDYDGTLAVIVNDPDKAYLSDEVFNFVGIKDINYAGSHGLDIKLSTTTESSSASGEIVEEGHSYQPAQEHLAAINKVYNSLLRATDGIDGATVENNKYCVSVHYRNVAKENQARVREVVEEVLEASGDGLKMTEGHMALQGKDCGVGILVSEANRETWASYSLRNPSEVGTFLNKLIQAKAQMI</sequence>
<comment type="catalytic activity">
    <reaction evidence="1">
        <text>alpha,alpha-trehalose 6-phosphate + H2O = alpha,alpha-trehalose + phosphate</text>
        <dbReference type="Rhea" id="RHEA:23420"/>
        <dbReference type="ChEBI" id="CHEBI:15377"/>
        <dbReference type="ChEBI" id="CHEBI:16551"/>
        <dbReference type="ChEBI" id="CHEBI:43474"/>
        <dbReference type="ChEBI" id="CHEBI:58429"/>
        <dbReference type="EC" id="3.1.3.12"/>
    </reaction>
</comment>
<name>A0A835KF79_9POAL</name>
<dbReference type="GO" id="GO:0005992">
    <property type="term" value="P:trehalose biosynthetic process"/>
    <property type="evidence" value="ECO:0007669"/>
    <property type="project" value="InterPro"/>
</dbReference>
<proteinExistence type="predicted"/>
<keyword evidence="5" id="KW-1185">Reference proteome</keyword>
<dbReference type="InterPro" id="IPR003337">
    <property type="entry name" value="Trehalose_PPase"/>
</dbReference>
<dbReference type="AlphaFoldDB" id="A0A835KF79"/>
<dbReference type="InterPro" id="IPR036412">
    <property type="entry name" value="HAD-like_sf"/>
</dbReference>
<evidence type="ECO:0008006" key="6">
    <source>
        <dbReference type="Google" id="ProtNLM"/>
    </source>
</evidence>
<comment type="cofactor">
    <cofactor evidence="2">
        <name>a divalent metal cation</name>
        <dbReference type="ChEBI" id="CHEBI:60240"/>
    </cofactor>
</comment>
<reference evidence="4" key="1">
    <citation type="submission" date="2020-07" db="EMBL/GenBank/DDBJ databases">
        <title>Genome sequence and genetic diversity analysis of an under-domesticated orphan crop, white fonio (Digitaria exilis).</title>
        <authorList>
            <person name="Bennetzen J.L."/>
            <person name="Chen S."/>
            <person name="Ma X."/>
            <person name="Wang X."/>
            <person name="Yssel A.E.J."/>
            <person name="Chaluvadi S.R."/>
            <person name="Johnson M."/>
            <person name="Gangashetty P."/>
            <person name="Hamidou F."/>
            <person name="Sanogo M.D."/>
            <person name="Zwaenepoel A."/>
            <person name="Wallace J."/>
            <person name="Van De Peer Y."/>
            <person name="Van Deynze A."/>
        </authorList>
    </citation>
    <scope>NUCLEOTIDE SEQUENCE</scope>
    <source>
        <tissue evidence="4">Leaves</tissue>
    </source>
</reference>
<dbReference type="OrthoDB" id="411251at2759"/>
<dbReference type="GO" id="GO:0004805">
    <property type="term" value="F:trehalose-phosphatase activity"/>
    <property type="evidence" value="ECO:0007669"/>
    <property type="project" value="UniProtKB-EC"/>
</dbReference>
<accession>A0A835KF79</accession>
<evidence type="ECO:0000313" key="4">
    <source>
        <dbReference type="EMBL" id="KAF8726382.1"/>
    </source>
</evidence>
<keyword evidence="3" id="KW-0378">Hydrolase</keyword>